<comment type="caution">
    <text evidence="2">The sequence shown here is derived from an EMBL/GenBank/DDBJ whole genome shotgun (WGS) entry which is preliminary data.</text>
</comment>
<feature type="compositionally biased region" description="Polar residues" evidence="1">
    <location>
        <begin position="99"/>
        <end position="125"/>
    </location>
</feature>
<evidence type="ECO:0000313" key="4">
    <source>
        <dbReference type="Proteomes" id="UP001642483"/>
    </source>
</evidence>
<proteinExistence type="predicted"/>
<sequence length="125" mass="14462">MGYKARRTENPDVQKRKSGKSKTTFVYPLWTLSLLDRIRRTGKNMQLLLGTRTSRARLPIQNPKPSKNLTHFGRPAKPHNDGRNHLHTKQPRCHRRTRPNSSRICTAEIQQSTALHTSKQATNER</sequence>
<accession>A0ABP0FKB1</accession>
<evidence type="ECO:0000313" key="2">
    <source>
        <dbReference type="EMBL" id="CAK8680066.1"/>
    </source>
</evidence>
<feature type="region of interest" description="Disordered" evidence="1">
    <location>
        <begin position="54"/>
        <end position="125"/>
    </location>
</feature>
<feature type="region of interest" description="Disordered" evidence="1">
    <location>
        <begin position="1"/>
        <end position="21"/>
    </location>
</feature>
<feature type="compositionally biased region" description="Basic and acidic residues" evidence="1">
    <location>
        <begin position="1"/>
        <end position="15"/>
    </location>
</feature>
<name>A0ABP0FKB1_CLALP</name>
<gene>
    <name evidence="2" type="ORF">CVLEPA_LOCUS10354</name>
    <name evidence="3" type="ORF">CVLEPA_LOCUS10789</name>
</gene>
<dbReference type="EMBL" id="CAWYQH010000068">
    <property type="protein sequence ID" value="CAK8680066.1"/>
    <property type="molecule type" value="Genomic_DNA"/>
</dbReference>
<reference evidence="2 4" key="1">
    <citation type="submission" date="2024-02" db="EMBL/GenBank/DDBJ databases">
        <authorList>
            <person name="Daric V."/>
            <person name="Darras S."/>
        </authorList>
    </citation>
    <scope>NUCLEOTIDE SEQUENCE [LARGE SCALE GENOMIC DNA]</scope>
</reference>
<evidence type="ECO:0000256" key="1">
    <source>
        <dbReference type="SAM" id="MobiDB-lite"/>
    </source>
</evidence>
<organism evidence="2 4">
    <name type="scientific">Clavelina lepadiformis</name>
    <name type="common">Light-bulb sea squirt</name>
    <name type="synonym">Ascidia lepadiformis</name>
    <dbReference type="NCBI Taxonomy" id="159417"/>
    <lineage>
        <taxon>Eukaryota</taxon>
        <taxon>Metazoa</taxon>
        <taxon>Chordata</taxon>
        <taxon>Tunicata</taxon>
        <taxon>Ascidiacea</taxon>
        <taxon>Aplousobranchia</taxon>
        <taxon>Clavelinidae</taxon>
        <taxon>Clavelina</taxon>
    </lineage>
</organism>
<keyword evidence="4" id="KW-1185">Reference proteome</keyword>
<dbReference type="Proteomes" id="UP001642483">
    <property type="component" value="Unassembled WGS sequence"/>
</dbReference>
<dbReference type="EMBL" id="CAWYQH010000068">
    <property type="protein sequence ID" value="CAK8680546.1"/>
    <property type="molecule type" value="Genomic_DNA"/>
</dbReference>
<evidence type="ECO:0000313" key="3">
    <source>
        <dbReference type="EMBL" id="CAK8680546.1"/>
    </source>
</evidence>
<protein>
    <submittedName>
        <fullName evidence="2">Uncharacterized protein</fullName>
    </submittedName>
</protein>
<feature type="compositionally biased region" description="Basic residues" evidence="1">
    <location>
        <begin position="85"/>
        <end position="98"/>
    </location>
</feature>